<protein>
    <submittedName>
        <fullName evidence="2">Uncharacterized protein (DUF427 family)</fullName>
    </submittedName>
</protein>
<dbReference type="Gene3D" id="2.170.150.40">
    <property type="entry name" value="Domain of unknown function (DUF427)"/>
    <property type="match status" value="1"/>
</dbReference>
<dbReference type="Proteomes" id="UP000237752">
    <property type="component" value="Unassembled WGS sequence"/>
</dbReference>
<evidence type="ECO:0000259" key="1">
    <source>
        <dbReference type="Pfam" id="PF04248"/>
    </source>
</evidence>
<dbReference type="AlphaFoldDB" id="A0A2T0Z5N5"/>
<evidence type="ECO:0000313" key="3">
    <source>
        <dbReference type="Proteomes" id="UP000237752"/>
    </source>
</evidence>
<feature type="domain" description="DUF427" evidence="1">
    <location>
        <begin position="18"/>
        <end position="106"/>
    </location>
</feature>
<keyword evidence="3" id="KW-1185">Reference proteome</keyword>
<dbReference type="PANTHER" id="PTHR34310:SF8">
    <property type="entry name" value="CONSERVED PROTEIN"/>
    <property type="match status" value="1"/>
</dbReference>
<dbReference type="InterPro" id="IPR038694">
    <property type="entry name" value="DUF427_sf"/>
</dbReference>
<comment type="caution">
    <text evidence="2">The sequence shown here is derived from an EMBL/GenBank/DDBJ whole genome shotgun (WGS) entry which is preliminary data.</text>
</comment>
<dbReference type="InterPro" id="IPR007361">
    <property type="entry name" value="DUF427"/>
</dbReference>
<gene>
    <name evidence="2" type="ORF">CLV47_1276</name>
</gene>
<evidence type="ECO:0000313" key="2">
    <source>
        <dbReference type="EMBL" id="PRZ31671.1"/>
    </source>
</evidence>
<organism evidence="2 3">
    <name type="scientific">Antricoccus suffuscus</name>
    <dbReference type="NCBI Taxonomy" id="1629062"/>
    <lineage>
        <taxon>Bacteria</taxon>
        <taxon>Bacillati</taxon>
        <taxon>Actinomycetota</taxon>
        <taxon>Actinomycetes</taxon>
        <taxon>Geodermatophilales</taxon>
        <taxon>Antricoccaceae</taxon>
        <taxon>Antricoccus</taxon>
    </lineage>
</organism>
<dbReference type="EMBL" id="PVUE01000027">
    <property type="protein sequence ID" value="PRZ31671.1"/>
    <property type="molecule type" value="Genomic_DNA"/>
</dbReference>
<accession>A0A2T0Z5N5</accession>
<reference evidence="2 3" key="1">
    <citation type="submission" date="2018-03" db="EMBL/GenBank/DDBJ databases">
        <title>Genomic Encyclopedia of Archaeal and Bacterial Type Strains, Phase II (KMG-II): from individual species to whole genera.</title>
        <authorList>
            <person name="Goeker M."/>
        </authorList>
    </citation>
    <scope>NUCLEOTIDE SEQUENCE [LARGE SCALE GENOMIC DNA]</scope>
    <source>
        <strain evidence="2 3">DSM 100065</strain>
    </source>
</reference>
<dbReference type="Pfam" id="PF04248">
    <property type="entry name" value="NTP_transf_9"/>
    <property type="match status" value="1"/>
</dbReference>
<dbReference type="RefSeq" id="WP_106350973.1">
    <property type="nucleotide sequence ID" value="NZ_PVUE01000027.1"/>
</dbReference>
<name>A0A2T0Z5N5_9ACTN</name>
<sequence>MPDTAKRIRLEPKTAHLTVRVGDVVLADTQNPVLLHETGCPVRYYLPREDVNFDTLTPNSNRTHCPYKGDADQYWDAGDLQNVAWAYSAPYDEISDITGNVAFYNEIVDITIDGVPQERP</sequence>
<dbReference type="OrthoDB" id="285364at2"/>
<dbReference type="PANTHER" id="PTHR34310">
    <property type="entry name" value="DUF427 DOMAIN PROTEIN (AFU_ORTHOLOGUE AFUA_3G02220)"/>
    <property type="match status" value="1"/>
</dbReference>
<proteinExistence type="predicted"/>